<dbReference type="Proteomes" id="UP001597438">
    <property type="component" value="Unassembled WGS sequence"/>
</dbReference>
<dbReference type="PANTHER" id="PTHR33993">
    <property type="entry name" value="GLYOXALASE-RELATED"/>
    <property type="match status" value="1"/>
</dbReference>
<dbReference type="PROSITE" id="PS51819">
    <property type="entry name" value="VOC"/>
    <property type="match status" value="1"/>
</dbReference>
<dbReference type="CDD" id="cd07247">
    <property type="entry name" value="SgaA_N_like"/>
    <property type="match status" value="1"/>
</dbReference>
<dbReference type="RefSeq" id="WP_251740334.1">
    <property type="nucleotide sequence ID" value="NZ_JBHUOJ010000007.1"/>
</dbReference>
<dbReference type="InterPro" id="IPR037523">
    <property type="entry name" value="VOC_core"/>
</dbReference>
<dbReference type="InterPro" id="IPR004360">
    <property type="entry name" value="Glyas_Fos-R_dOase_dom"/>
</dbReference>
<dbReference type="Pfam" id="PF00903">
    <property type="entry name" value="Glyoxalase"/>
    <property type="match status" value="1"/>
</dbReference>
<name>A0ABW5X2D2_9FLAO</name>
<dbReference type="Gene3D" id="3.10.180.10">
    <property type="entry name" value="2,3-Dihydroxybiphenyl 1,2-Dioxygenase, domain 1"/>
    <property type="match status" value="1"/>
</dbReference>
<sequence length="134" mass="14876">MGGTTSKKKKKETIKDFISWFEIPAINFQQSVDFYNEIFNMEMEKNFDDNYAMAFFPVNDGIGGAIVKGPGSTPSDTGPLLYLNGGKDLNHILEKVEPAGGRIVMPKTFINKESGYFAIFIDSEGNKLALHSNK</sequence>
<proteinExistence type="predicted"/>
<evidence type="ECO:0000313" key="2">
    <source>
        <dbReference type="EMBL" id="MFD2832283.1"/>
    </source>
</evidence>
<dbReference type="InterPro" id="IPR052164">
    <property type="entry name" value="Anthracycline_SecMetBiosynth"/>
</dbReference>
<protein>
    <submittedName>
        <fullName evidence="2">VOC family protein</fullName>
    </submittedName>
</protein>
<reference evidence="3" key="1">
    <citation type="journal article" date="2019" name="Int. J. Syst. Evol. Microbiol.">
        <title>The Global Catalogue of Microorganisms (GCM) 10K type strain sequencing project: providing services to taxonomists for standard genome sequencing and annotation.</title>
        <authorList>
            <consortium name="The Broad Institute Genomics Platform"/>
            <consortium name="The Broad Institute Genome Sequencing Center for Infectious Disease"/>
            <person name="Wu L."/>
            <person name="Ma J."/>
        </authorList>
    </citation>
    <scope>NUCLEOTIDE SEQUENCE [LARGE SCALE GENOMIC DNA]</scope>
    <source>
        <strain evidence="3">KCTC 52925</strain>
    </source>
</reference>
<comment type="caution">
    <text evidence="2">The sequence shown here is derived from an EMBL/GenBank/DDBJ whole genome shotgun (WGS) entry which is preliminary data.</text>
</comment>
<organism evidence="2 3">
    <name type="scientific">Christiangramia antarctica</name>
    <dbReference type="NCBI Taxonomy" id="2058158"/>
    <lineage>
        <taxon>Bacteria</taxon>
        <taxon>Pseudomonadati</taxon>
        <taxon>Bacteroidota</taxon>
        <taxon>Flavobacteriia</taxon>
        <taxon>Flavobacteriales</taxon>
        <taxon>Flavobacteriaceae</taxon>
        <taxon>Christiangramia</taxon>
    </lineage>
</organism>
<feature type="domain" description="VOC" evidence="1">
    <location>
        <begin position="17"/>
        <end position="133"/>
    </location>
</feature>
<keyword evidence="3" id="KW-1185">Reference proteome</keyword>
<evidence type="ECO:0000259" key="1">
    <source>
        <dbReference type="PROSITE" id="PS51819"/>
    </source>
</evidence>
<dbReference type="PANTHER" id="PTHR33993:SF2">
    <property type="entry name" value="VOC DOMAIN-CONTAINING PROTEIN"/>
    <property type="match status" value="1"/>
</dbReference>
<accession>A0ABW5X2D2</accession>
<dbReference type="EMBL" id="JBHUOJ010000007">
    <property type="protein sequence ID" value="MFD2832283.1"/>
    <property type="molecule type" value="Genomic_DNA"/>
</dbReference>
<dbReference type="InterPro" id="IPR029068">
    <property type="entry name" value="Glyas_Bleomycin-R_OHBP_Dase"/>
</dbReference>
<evidence type="ECO:0000313" key="3">
    <source>
        <dbReference type="Proteomes" id="UP001597438"/>
    </source>
</evidence>
<gene>
    <name evidence="2" type="ORF">ACFSYS_03230</name>
</gene>
<dbReference type="SUPFAM" id="SSF54593">
    <property type="entry name" value="Glyoxalase/Bleomycin resistance protein/Dihydroxybiphenyl dioxygenase"/>
    <property type="match status" value="1"/>
</dbReference>